<dbReference type="Gene3D" id="1.10.760.10">
    <property type="entry name" value="Cytochrome c-like domain"/>
    <property type="match status" value="1"/>
</dbReference>
<dbReference type="GO" id="GO:0020037">
    <property type="term" value="F:heme binding"/>
    <property type="evidence" value="ECO:0007669"/>
    <property type="project" value="InterPro"/>
</dbReference>
<dbReference type="KEGG" id="smul:SMUL_1082"/>
<evidence type="ECO:0000313" key="1">
    <source>
        <dbReference type="EMBL" id="AHJ12348.1"/>
    </source>
</evidence>
<sequence length="115" mass="13271">MTRFWLTCNVVLLLAITPLFSEDFITKMEYAKMLYSNPRGIGCNKCHGEKGEGSVIAQYQNRGKTVVLEAPNLTTISKERFFQALTSQHKVMPTYFLTWQEIDSLYYFVSSEVKK</sequence>
<proteinExistence type="predicted"/>
<dbReference type="GO" id="GO:0009055">
    <property type="term" value="F:electron transfer activity"/>
    <property type="evidence" value="ECO:0007669"/>
    <property type="project" value="InterPro"/>
</dbReference>
<dbReference type="InterPro" id="IPR036909">
    <property type="entry name" value="Cyt_c-like_dom_sf"/>
</dbReference>
<reference evidence="1 2" key="1">
    <citation type="journal article" date="2014" name="Environ. Microbiol.">
        <title>Insights into organohalide respiration and the versatile catabolism of Sulfurospirillum multivorans gained from comparative genomics and physiological studies.</title>
        <authorList>
            <person name="Goris T."/>
            <person name="Schubert T."/>
            <person name="Gadkari J."/>
            <person name="Wubet T."/>
            <person name="Tarkka M."/>
            <person name="Buscot F."/>
            <person name="Adrian L."/>
            <person name="Diekert G."/>
        </authorList>
    </citation>
    <scope>NUCLEOTIDE SEQUENCE [LARGE SCALE GENOMIC DNA]</scope>
    <source>
        <strain evidence="2">DM 12446 / JCM 15788 / NBRC 109480</strain>
    </source>
</reference>
<dbReference type="SUPFAM" id="SSF46626">
    <property type="entry name" value="Cytochrome c"/>
    <property type="match status" value="1"/>
</dbReference>
<gene>
    <name evidence="1" type="ORF">SMUL_1082</name>
</gene>
<protein>
    <submittedName>
        <fullName evidence="1">Cytochrome-like protein</fullName>
    </submittedName>
</protein>
<organism evidence="1 2">
    <name type="scientific">Sulfurospirillum multivorans (strain DM 12446 / JCM 15788 / NBRC 109480)</name>
    <dbReference type="NCBI Taxonomy" id="1150621"/>
    <lineage>
        <taxon>Bacteria</taxon>
        <taxon>Pseudomonadati</taxon>
        <taxon>Campylobacterota</taxon>
        <taxon>Epsilonproteobacteria</taxon>
        <taxon>Campylobacterales</taxon>
        <taxon>Sulfurospirillaceae</taxon>
        <taxon>Sulfurospirillum</taxon>
    </lineage>
</organism>
<dbReference type="Proteomes" id="UP000019322">
    <property type="component" value="Chromosome"/>
</dbReference>
<evidence type="ECO:0000313" key="2">
    <source>
        <dbReference type="Proteomes" id="UP000019322"/>
    </source>
</evidence>
<name>A0AA86DXS7_SULMK</name>
<dbReference type="EMBL" id="CP007201">
    <property type="protein sequence ID" value="AHJ12348.1"/>
    <property type="molecule type" value="Genomic_DNA"/>
</dbReference>
<dbReference type="RefSeq" id="WP_025344238.1">
    <property type="nucleotide sequence ID" value="NZ_CP007201.1"/>
</dbReference>
<dbReference type="AlphaFoldDB" id="A0AA86DXS7"/>
<accession>A0AA86DXS7</accession>